<evidence type="ECO:0000256" key="6">
    <source>
        <dbReference type="ARBA" id="ARBA00037114"/>
    </source>
</evidence>
<comment type="function">
    <text evidence="6 7">Removes the formyl group from the N-terminal Met of newly synthesized proteins.</text>
</comment>
<keyword evidence="3 7" id="KW-0479">Metal-binding</keyword>
<protein>
    <recommendedName>
        <fullName evidence="2 7">Peptide deformylase</fullName>
        <ecNumber evidence="2 7">3.5.1.88</ecNumber>
    </recommendedName>
</protein>
<evidence type="ECO:0000256" key="5">
    <source>
        <dbReference type="ARBA" id="ARBA00022917"/>
    </source>
</evidence>
<dbReference type="EC" id="3.5.1.88" evidence="2 7"/>
<evidence type="ECO:0000313" key="9">
    <source>
        <dbReference type="Proteomes" id="UP000650467"/>
    </source>
</evidence>
<proteinExistence type="inferred from homology"/>
<comment type="subcellular location">
    <subcellularLocation>
        <location evidence="7">Plastid</location>
        <location evidence="7">Chloroplast</location>
    </subcellularLocation>
</comment>
<comment type="caution">
    <text evidence="8">The sequence shown here is derived from an EMBL/GenBank/DDBJ whole genome shotgun (WGS) entry which is preliminary data.</text>
</comment>
<organism evidence="8 9">
    <name type="scientific">Chlamydomonas incerta</name>
    <dbReference type="NCBI Taxonomy" id="51695"/>
    <lineage>
        <taxon>Eukaryota</taxon>
        <taxon>Viridiplantae</taxon>
        <taxon>Chlorophyta</taxon>
        <taxon>core chlorophytes</taxon>
        <taxon>Chlorophyceae</taxon>
        <taxon>CS clade</taxon>
        <taxon>Chlamydomonadales</taxon>
        <taxon>Chlamydomonadaceae</taxon>
        <taxon>Chlamydomonas</taxon>
    </lineage>
</organism>
<keyword evidence="7" id="KW-0934">Plastid</keyword>
<keyword evidence="7" id="KW-0150">Chloroplast</keyword>
<dbReference type="OrthoDB" id="276063at2759"/>
<dbReference type="Gene3D" id="3.90.45.10">
    <property type="entry name" value="Peptide deformylase"/>
    <property type="match status" value="1"/>
</dbReference>
<comment type="similarity">
    <text evidence="1 7">Belongs to the polypeptide deformylase family.</text>
</comment>
<name>A0A835W7X1_CHLIN</name>
<evidence type="ECO:0000313" key="8">
    <source>
        <dbReference type="EMBL" id="KAG2442795.1"/>
    </source>
</evidence>
<dbReference type="NCBIfam" id="NF001159">
    <property type="entry name" value="PRK00150.1-3"/>
    <property type="match status" value="1"/>
</dbReference>
<dbReference type="GO" id="GO:0005739">
    <property type="term" value="C:mitochondrion"/>
    <property type="evidence" value="ECO:0007669"/>
    <property type="project" value="UniProtKB-ARBA"/>
</dbReference>
<dbReference type="PRINTS" id="PR01576">
    <property type="entry name" value="PDEFORMYLASE"/>
</dbReference>
<keyword evidence="9" id="KW-1185">Reference proteome</keyword>
<keyword evidence="7" id="KW-0809">Transit peptide</keyword>
<comment type="catalytic activity">
    <reaction evidence="7">
        <text>N-terminal N-formyl-L-methionyl-[peptide] + H2O = N-terminal L-methionyl-[peptide] + formate</text>
        <dbReference type="Rhea" id="RHEA:24420"/>
        <dbReference type="Rhea" id="RHEA-COMP:10639"/>
        <dbReference type="Rhea" id="RHEA-COMP:10640"/>
        <dbReference type="ChEBI" id="CHEBI:15377"/>
        <dbReference type="ChEBI" id="CHEBI:15740"/>
        <dbReference type="ChEBI" id="CHEBI:49298"/>
        <dbReference type="ChEBI" id="CHEBI:64731"/>
        <dbReference type="EC" id="3.5.1.88"/>
    </reaction>
</comment>
<dbReference type="PANTHER" id="PTHR10458:SF2">
    <property type="entry name" value="PEPTIDE DEFORMYLASE, MITOCHONDRIAL"/>
    <property type="match status" value="1"/>
</dbReference>
<dbReference type="EMBL" id="JAEHOC010000004">
    <property type="protein sequence ID" value="KAG2442795.1"/>
    <property type="molecule type" value="Genomic_DNA"/>
</dbReference>
<evidence type="ECO:0000256" key="3">
    <source>
        <dbReference type="ARBA" id="ARBA00022723"/>
    </source>
</evidence>
<dbReference type="CDD" id="cd00487">
    <property type="entry name" value="Pep_deformylase"/>
    <property type="match status" value="1"/>
</dbReference>
<dbReference type="GO" id="GO:0009507">
    <property type="term" value="C:chloroplast"/>
    <property type="evidence" value="ECO:0007669"/>
    <property type="project" value="UniProtKB-SubCell"/>
</dbReference>
<dbReference type="FunFam" id="3.90.45.10:FF:000003">
    <property type="entry name" value="Peptide deformylase"/>
    <property type="match status" value="1"/>
</dbReference>
<accession>A0A835W7X1</accession>
<keyword evidence="4 7" id="KW-0378">Hydrolase</keyword>
<dbReference type="SUPFAM" id="SSF56420">
    <property type="entry name" value="Peptide deformylase"/>
    <property type="match status" value="1"/>
</dbReference>
<keyword evidence="5 7" id="KW-0648">Protein biosynthesis</keyword>
<gene>
    <name evidence="8" type="ORF">HXX76_002874</name>
</gene>
<evidence type="ECO:0000256" key="2">
    <source>
        <dbReference type="ARBA" id="ARBA00012175"/>
    </source>
</evidence>
<evidence type="ECO:0000256" key="7">
    <source>
        <dbReference type="RuleBase" id="RU362111"/>
    </source>
</evidence>
<dbReference type="PIRSF" id="PIRSF004749">
    <property type="entry name" value="Pep_def"/>
    <property type="match status" value="1"/>
</dbReference>
<evidence type="ECO:0000256" key="4">
    <source>
        <dbReference type="ARBA" id="ARBA00022801"/>
    </source>
</evidence>
<sequence length="176" mass="19059">MTDIMRAAPGVGLAAPQIGEPWRVVVMEDRPEYIERQAAAGVYSPEVLAALERRPFGPLVLVNPTLKAVGQEGGAFFEGCLSVRGYTAIVRRYREVEVEGLDVEGAPVRLRLAGWPARIAQHEVDHLAGVLYVDRMDSRSLAAADSMPDWVRALPSGVTPLGRCACCHPINDVPTS</sequence>
<dbReference type="HAMAP" id="MF_00163">
    <property type="entry name" value="Pep_deformylase"/>
    <property type="match status" value="1"/>
</dbReference>
<reference evidence="8" key="1">
    <citation type="journal article" date="2020" name="bioRxiv">
        <title>Comparative genomics of Chlamydomonas.</title>
        <authorList>
            <person name="Craig R.J."/>
            <person name="Hasan A.R."/>
            <person name="Ness R.W."/>
            <person name="Keightley P.D."/>
        </authorList>
    </citation>
    <scope>NUCLEOTIDE SEQUENCE</scope>
    <source>
        <strain evidence="8">SAG 7.73</strain>
    </source>
</reference>
<dbReference type="GO" id="GO:0042586">
    <property type="term" value="F:peptide deformylase activity"/>
    <property type="evidence" value="ECO:0007669"/>
    <property type="project" value="UniProtKB-EC"/>
</dbReference>
<dbReference type="GO" id="GO:0046872">
    <property type="term" value="F:metal ion binding"/>
    <property type="evidence" value="ECO:0007669"/>
    <property type="project" value="UniProtKB-KW"/>
</dbReference>
<dbReference type="PANTHER" id="PTHR10458">
    <property type="entry name" value="PEPTIDE DEFORMYLASE"/>
    <property type="match status" value="1"/>
</dbReference>
<dbReference type="GO" id="GO:0006412">
    <property type="term" value="P:translation"/>
    <property type="evidence" value="ECO:0007669"/>
    <property type="project" value="UniProtKB-KW"/>
</dbReference>
<dbReference type="InterPro" id="IPR036821">
    <property type="entry name" value="Peptide_deformylase_sf"/>
</dbReference>
<dbReference type="Proteomes" id="UP000650467">
    <property type="component" value="Unassembled WGS sequence"/>
</dbReference>
<dbReference type="AlphaFoldDB" id="A0A835W7X1"/>
<dbReference type="Pfam" id="PF01327">
    <property type="entry name" value="Pep_deformylase"/>
    <property type="match status" value="1"/>
</dbReference>
<dbReference type="InterPro" id="IPR023635">
    <property type="entry name" value="Peptide_deformylase"/>
</dbReference>
<evidence type="ECO:0000256" key="1">
    <source>
        <dbReference type="ARBA" id="ARBA00010759"/>
    </source>
</evidence>